<dbReference type="Proteomes" id="UP000183832">
    <property type="component" value="Unassembled WGS sequence"/>
</dbReference>
<evidence type="ECO:0000256" key="3">
    <source>
        <dbReference type="ARBA" id="ARBA00023242"/>
    </source>
</evidence>
<dbReference type="GO" id="GO:0046872">
    <property type="term" value="F:metal ion binding"/>
    <property type="evidence" value="ECO:0007669"/>
    <property type="project" value="UniProtKB-KW"/>
</dbReference>
<dbReference type="GO" id="GO:0006357">
    <property type="term" value="P:regulation of transcription by RNA polymerase II"/>
    <property type="evidence" value="ECO:0007669"/>
    <property type="project" value="TreeGrafter"/>
</dbReference>
<evidence type="ECO:0000313" key="6">
    <source>
        <dbReference type="EMBL" id="CRK93013.1"/>
    </source>
</evidence>
<dbReference type="InterPro" id="IPR045109">
    <property type="entry name" value="LSDs-like"/>
</dbReference>
<dbReference type="GO" id="GO:0032454">
    <property type="term" value="F:histone H3K9 demethylase activity"/>
    <property type="evidence" value="ECO:0007669"/>
    <property type="project" value="InterPro"/>
</dbReference>
<dbReference type="GO" id="GO:0031490">
    <property type="term" value="F:chromatin DNA binding"/>
    <property type="evidence" value="ECO:0007669"/>
    <property type="project" value="TreeGrafter"/>
</dbReference>
<evidence type="ECO:0000259" key="5">
    <source>
        <dbReference type="PROSITE" id="PS51184"/>
    </source>
</evidence>
<proteinExistence type="predicted"/>
<keyword evidence="2" id="KW-0479">Metal-binding</keyword>
<dbReference type="InterPro" id="IPR003347">
    <property type="entry name" value="JmjC_dom"/>
</dbReference>
<dbReference type="OrthoDB" id="1667110at2759"/>
<dbReference type="GO" id="GO:0000785">
    <property type="term" value="C:chromatin"/>
    <property type="evidence" value="ECO:0007669"/>
    <property type="project" value="TreeGrafter"/>
</dbReference>
<sequence length="893" mass="103527">MEEYEMNPFANMLLQHQNTELKEETLNYNIPHTTNEIYNEDSVINFQNSQEENLLIKQEPVTNFDLNNEGNSEVKTNDSVVLDDIQIYQNLKNKNDETYNEISIVPKENQLPKKKGRPKGTPNKRNIPKSKPSMKKSPAASSDRLPRMNPNVHKKGLSAEDSEELKKLDSFFQLGVCFKIAPELDQCKECFKRTEIKRPKRHRRQEVKGEVDCRFYQFRKLRYNGDKIEVFGFLHPETDPIEVDKNVWLVNSEKSKKSKNLSAQNARLILTHVGDELCNLIENEKIYLQKYKSEEKEIIWKRLIVGVVEICDLCSTTLFNFHFICTKCGLSLCVDCVTEYGERDFEISCSNKSRDTHSFNDLSLTQIIVGDCMEKLQKQLHDSCKLWNVKHDCTCKSYESTSIEQATKNLVKNLIYEMETGKSVIGRELPHQNCTIDVDFKKIEIEKPEPIEDINEAFDDYFNKTKTNTNRQKYCKPIKHYTSLKKENVISISRSMCQTFSNILYPDVPHKWLCENKLLRLLEPLHPGNESFFHGQWQRGQPVIISNILDHLQKDLWIPQAFSTEFGHERSDFINCMNGNLVLNREISSFWDGFENVEKRLKDNEGKAMLLKLKDWPPDSDFKNIMPSRFNDIMKNLPLNAYTNRTGDLNIVKYLPNCFLHPDLGPKGYFAYGSPFFLKEGTTNLHLDVSDAVNVMCYVGFPRDKNITIDEYVEQGFKAILEADCDISNINRVIKDGEIPGAIWHIYEACDADRIRDFLLNIAQERGFKVEENHDVIHDQNWYLDGMLRARLYKEYGVRGYAIVQCLGDCIILPAGTPHQVRNIYSCIKIAEDFVSPQQVAHCLHLSNEFRKLTKTHTNNEEKLNIKNVAYHSCKEALAALANLANKKNSYYK</sequence>
<dbReference type="STRING" id="568069.A0A1J1HYB0"/>
<protein>
    <submittedName>
        <fullName evidence="6">CLUMA_CG006571, isoform A</fullName>
    </submittedName>
</protein>
<dbReference type="SMART" id="SM00558">
    <property type="entry name" value="JmjC"/>
    <property type="match status" value="1"/>
</dbReference>
<dbReference type="Gene3D" id="2.60.120.650">
    <property type="entry name" value="Cupin"/>
    <property type="match status" value="1"/>
</dbReference>
<gene>
    <name evidence="6" type="ORF">CLUMA_CG006571</name>
</gene>
<dbReference type="SUPFAM" id="SSF51197">
    <property type="entry name" value="Clavaminate synthase-like"/>
    <property type="match status" value="1"/>
</dbReference>
<reference evidence="6 7" key="1">
    <citation type="submission" date="2015-04" db="EMBL/GenBank/DDBJ databases">
        <authorList>
            <person name="Syromyatnikov M.Y."/>
            <person name="Popov V.N."/>
        </authorList>
    </citation>
    <scope>NUCLEOTIDE SEQUENCE [LARGE SCALE GENOMIC DNA]</scope>
</reference>
<dbReference type="PANTHER" id="PTHR12549">
    <property type="entry name" value="JMJC DOMAIN-CONTAINING HISTONE DEMETHYLATION PROTEIN"/>
    <property type="match status" value="1"/>
</dbReference>
<evidence type="ECO:0000256" key="4">
    <source>
        <dbReference type="SAM" id="MobiDB-lite"/>
    </source>
</evidence>
<accession>A0A1J1HYB0</accession>
<feature type="domain" description="JmjC" evidence="5">
    <location>
        <begin position="626"/>
        <end position="851"/>
    </location>
</feature>
<organism evidence="6 7">
    <name type="scientific">Clunio marinus</name>
    <dbReference type="NCBI Taxonomy" id="568069"/>
    <lineage>
        <taxon>Eukaryota</taxon>
        <taxon>Metazoa</taxon>
        <taxon>Ecdysozoa</taxon>
        <taxon>Arthropoda</taxon>
        <taxon>Hexapoda</taxon>
        <taxon>Insecta</taxon>
        <taxon>Pterygota</taxon>
        <taxon>Neoptera</taxon>
        <taxon>Endopterygota</taxon>
        <taxon>Diptera</taxon>
        <taxon>Nematocera</taxon>
        <taxon>Chironomoidea</taxon>
        <taxon>Chironomidae</taxon>
        <taxon>Clunio</taxon>
    </lineage>
</organism>
<dbReference type="EMBL" id="CVRI01000036">
    <property type="protein sequence ID" value="CRK93013.1"/>
    <property type="molecule type" value="Genomic_DNA"/>
</dbReference>
<dbReference type="AlphaFoldDB" id="A0A1J1HYB0"/>
<dbReference type="Pfam" id="PF02373">
    <property type="entry name" value="JmjC"/>
    <property type="match status" value="1"/>
</dbReference>
<evidence type="ECO:0000313" key="7">
    <source>
        <dbReference type="Proteomes" id="UP000183832"/>
    </source>
</evidence>
<dbReference type="PROSITE" id="PS51184">
    <property type="entry name" value="JMJC"/>
    <property type="match status" value="1"/>
</dbReference>
<feature type="region of interest" description="Disordered" evidence="4">
    <location>
        <begin position="102"/>
        <end position="160"/>
    </location>
</feature>
<evidence type="ECO:0000256" key="1">
    <source>
        <dbReference type="ARBA" id="ARBA00004123"/>
    </source>
</evidence>
<keyword evidence="7" id="KW-1185">Reference proteome</keyword>
<dbReference type="GO" id="GO:0000118">
    <property type="term" value="C:histone deacetylase complex"/>
    <property type="evidence" value="ECO:0007669"/>
    <property type="project" value="TreeGrafter"/>
</dbReference>
<dbReference type="GO" id="GO:0003712">
    <property type="term" value="F:transcription coregulator activity"/>
    <property type="evidence" value="ECO:0007669"/>
    <property type="project" value="TreeGrafter"/>
</dbReference>
<keyword evidence="3" id="KW-0539">Nucleus</keyword>
<name>A0A1J1HYB0_9DIPT</name>
<comment type="subcellular location">
    <subcellularLocation>
        <location evidence="1">Nucleus</location>
    </subcellularLocation>
</comment>
<evidence type="ECO:0000256" key="2">
    <source>
        <dbReference type="ARBA" id="ARBA00022723"/>
    </source>
</evidence>
<dbReference type="PANTHER" id="PTHR12549:SF38">
    <property type="entry name" value="JMJC DOMAIN-CONTAINING HISTONE DEMETHYLASE 2, ISOFORM A"/>
    <property type="match status" value="1"/>
</dbReference>